<dbReference type="RefSeq" id="WP_184171707.1">
    <property type="nucleotide sequence ID" value="NZ_JACHGF010000001.1"/>
</dbReference>
<feature type="transmembrane region" description="Helical" evidence="1">
    <location>
        <begin position="353"/>
        <end position="370"/>
    </location>
</feature>
<gene>
    <name evidence="2" type="ORF">HNQ92_001018</name>
</gene>
<feature type="transmembrane region" description="Helical" evidence="1">
    <location>
        <begin position="143"/>
        <end position="163"/>
    </location>
</feature>
<keyword evidence="3" id="KW-1185">Reference proteome</keyword>
<feature type="transmembrane region" description="Helical" evidence="1">
    <location>
        <begin position="110"/>
        <end position="131"/>
    </location>
</feature>
<feature type="transmembrane region" description="Helical" evidence="1">
    <location>
        <begin position="275"/>
        <end position="297"/>
    </location>
</feature>
<keyword evidence="1" id="KW-0812">Transmembrane</keyword>
<dbReference type="Proteomes" id="UP000557307">
    <property type="component" value="Unassembled WGS sequence"/>
</dbReference>
<dbReference type="EMBL" id="JACHGF010000001">
    <property type="protein sequence ID" value="MBB5282897.1"/>
    <property type="molecule type" value="Genomic_DNA"/>
</dbReference>
<evidence type="ECO:0000256" key="1">
    <source>
        <dbReference type="SAM" id="Phobius"/>
    </source>
</evidence>
<feature type="transmembrane region" description="Helical" evidence="1">
    <location>
        <begin position="26"/>
        <end position="43"/>
    </location>
</feature>
<name>A0A840TMB7_9BACT</name>
<protein>
    <recommendedName>
        <fullName evidence="4">Glycosyltransferase RgtA/B/C/D-like domain-containing protein</fullName>
    </recommendedName>
</protein>
<accession>A0A840TMB7</accession>
<keyword evidence="1" id="KW-1133">Transmembrane helix</keyword>
<organism evidence="2 3">
    <name type="scientific">Rhabdobacter roseus</name>
    <dbReference type="NCBI Taxonomy" id="1655419"/>
    <lineage>
        <taxon>Bacteria</taxon>
        <taxon>Pseudomonadati</taxon>
        <taxon>Bacteroidota</taxon>
        <taxon>Cytophagia</taxon>
        <taxon>Cytophagales</taxon>
        <taxon>Cytophagaceae</taxon>
        <taxon>Rhabdobacter</taxon>
    </lineage>
</organism>
<feature type="transmembrane region" description="Helical" evidence="1">
    <location>
        <begin position="223"/>
        <end position="243"/>
    </location>
</feature>
<evidence type="ECO:0008006" key="4">
    <source>
        <dbReference type="Google" id="ProtNLM"/>
    </source>
</evidence>
<dbReference type="AlphaFoldDB" id="A0A840TMB7"/>
<comment type="caution">
    <text evidence="2">The sequence shown here is derived from an EMBL/GenBank/DDBJ whole genome shotgun (WGS) entry which is preliminary data.</text>
</comment>
<evidence type="ECO:0000313" key="2">
    <source>
        <dbReference type="EMBL" id="MBB5282897.1"/>
    </source>
</evidence>
<evidence type="ECO:0000313" key="3">
    <source>
        <dbReference type="Proteomes" id="UP000557307"/>
    </source>
</evidence>
<keyword evidence="1" id="KW-0472">Membrane</keyword>
<proteinExistence type="predicted"/>
<reference evidence="2 3" key="1">
    <citation type="submission" date="2020-08" db="EMBL/GenBank/DDBJ databases">
        <title>Genomic Encyclopedia of Type Strains, Phase IV (KMG-IV): sequencing the most valuable type-strain genomes for metagenomic binning, comparative biology and taxonomic classification.</title>
        <authorList>
            <person name="Goeker M."/>
        </authorList>
    </citation>
    <scope>NUCLEOTIDE SEQUENCE [LARGE SCALE GENOMIC DNA]</scope>
    <source>
        <strain evidence="2 3">DSM 105074</strain>
    </source>
</reference>
<feature type="transmembrane region" description="Helical" evidence="1">
    <location>
        <begin position="306"/>
        <end position="324"/>
    </location>
</feature>
<feature type="transmembrane region" description="Helical" evidence="1">
    <location>
        <begin position="183"/>
        <end position="211"/>
    </location>
</feature>
<sequence>MNQNFLRTTLIIWHNQLNLGLAIKHWSWWTALFCFANSLFWAFPSYNRIVSKDPQINDYNSFWNRINEQADHPLTHYDYPPAVHEAKISFRLLMPLLARFSPFKDLNIRMAYLFFIQHIAGFFFFLFLIKLAWRYTQDKATSALLAIAISVTYLGHCFFYELFGFFDGVAFTLLLISVYYPRAWWAVLCFFLSFWIDERAVLASGLIFLLLTEPENIFRKEHFKSIFLKAFPFLVAYVVYITIRKGLELKFGLTVPIGTEHDAGLGLIIQQIRTIPLATFLSYEGLWILIIVGIYAAWRKHKRLEVSLYMVAFFIIMLVSWSVWDVTRSLVYGFPVILFCLRQVALSTTKTTLFTLILLVFILNFIIPSYKNHYFQFYWQVPFPVKVLHLFS</sequence>